<evidence type="ECO:0000259" key="1">
    <source>
        <dbReference type="Pfam" id="PF09995"/>
    </source>
</evidence>
<accession>A0A367GRV0</accession>
<evidence type="ECO:0000313" key="2">
    <source>
        <dbReference type="EMBL" id="RCH55825.1"/>
    </source>
</evidence>
<comment type="caution">
    <text evidence="2">The sequence shown here is derived from an EMBL/GenBank/DDBJ whole genome shotgun (WGS) entry which is preliminary data.</text>
</comment>
<feature type="domain" description="ER-bound oxygenase mpaB/mpaB'/Rubber oxygenase catalytic" evidence="1">
    <location>
        <begin position="26"/>
        <end position="211"/>
    </location>
</feature>
<sequence>MNTEYFVNKHSIVRKIWGKADTVLFIFAGSAAEFALNKAVDWLYYTGRLPADPLDRLFSTVAYSRTILFADKQTALQAITKITAIHKGIEQNRGTNIPDWAYRDVLFMLIDYSIRSFELLERKLTAGEKEEVFAVFHRMGIYMGLNGLPADYAEWLIMRKAHLHDNLLRTNLTDDLYRQYKKHLGWQRYNILLLVQAVLVPRVVNRQLNLGRGLALLPILSIYKLIRAVKIAVVVKEALLPRKYKAQITQMDIAV</sequence>
<evidence type="ECO:0000313" key="3">
    <source>
        <dbReference type="Proteomes" id="UP000253209"/>
    </source>
</evidence>
<dbReference type="EMBL" id="QGDC01000002">
    <property type="protein sequence ID" value="RCH55825.1"/>
    <property type="molecule type" value="Genomic_DNA"/>
</dbReference>
<name>A0A367GRV0_9SPHI</name>
<proteinExistence type="predicted"/>
<reference evidence="2 3" key="1">
    <citation type="submission" date="2018-05" db="EMBL/GenBank/DDBJ databases">
        <title>Mucilaginibacter hurinus sp. nov., isolated from briquette warehouse soil.</title>
        <authorList>
            <person name="Choi L."/>
        </authorList>
    </citation>
    <scope>NUCLEOTIDE SEQUENCE [LARGE SCALE GENOMIC DNA]</scope>
    <source>
        <strain evidence="2 3">ZR32</strain>
    </source>
</reference>
<organism evidence="2 3">
    <name type="scientific">Mucilaginibacter hurinus</name>
    <dbReference type="NCBI Taxonomy" id="2201324"/>
    <lineage>
        <taxon>Bacteria</taxon>
        <taxon>Pseudomonadati</taxon>
        <taxon>Bacteroidota</taxon>
        <taxon>Sphingobacteriia</taxon>
        <taxon>Sphingobacteriales</taxon>
        <taxon>Sphingobacteriaceae</taxon>
        <taxon>Mucilaginibacter</taxon>
    </lineage>
</organism>
<dbReference type="InterPro" id="IPR018713">
    <property type="entry name" value="MPAB/Lcp_cat_dom"/>
</dbReference>
<dbReference type="Pfam" id="PF09995">
    <property type="entry name" value="MPAB_Lcp_cat"/>
    <property type="match status" value="1"/>
</dbReference>
<dbReference type="GO" id="GO:0016491">
    <property type="term" value="F:oxidoreductase activity"/>
    <property type="evidence" value="ECO:0007669"/>
    <property type="project" value="InterPro"/>
</dbReference>
<protein>
    <submittedName>
        <fullName evidence="2">DUF2236 domain-containing protein</fullName>
    </submittedName>
</protein>
<dbReference type="OrthoDB" id="5498485at2"/>
<keyword evidence="3" id="KW-1185">Reference proteome</keyword>
<dbReference type="RefSeq" id="WP_114003860.1">
    <property type="nucleotide sequence ID" value="NZ_QGDC01000002.1"/>
</dbReference>
<dbReference type="Proteomes" id="UP000253209">
    <property type="component" value="Unassembled WGS sequence"/>
</dbReference>
<dbReference type="AlphaFoldDB" id="A0A367GRV0"/>
<gene>
    <name evidence="2" type="ORF">DJ568_03450</name>
</gene>